<evidence type="ECO:0000259" key="5">
    <source>
        <dbReference type="Pfam" id="PF10374"/>
    </source>
</evidence>
<feature type="compositionally biased region" description="Low complexity" evidence="3">
    <location>
        <begin position="815"/>
        <end position="836"/>
    </location>
</feature>
<dbReference type="PANTHER" id="PTHR15696">
    <property type="entry name" value="SMG-7 SUPPRESSOR WITH MORPHOLOGICAL EFFECT ON GENITALIA PROTEIN 7"/>
    <property type="match status" value="1"/>
</dbReference>
<dbReference type="Proteomes" id="UP000192247">
    <property type="component" value="Unassembled WGS sequence"/>
</dbReference>
<feature type="compositionally biased region" description="Basic and acidic residues" evidence="3">
    <location>
        <begin position="1165"/>
        <end position="1174"/>
    </location>
</feature>
<dbReference type="InterPro" id="IPR045153">
    <property type="entry name" value="Est1/Ebs1-like"/>
</dbReference>
<dbReference type="InterPro" id="IPR019458">
    <property type="entry name" value="Est1-like_N"/>
</dbReference>
<comment type="caution">
    <text evidence="6">The sequence shown here is derived from an EMBL/GenBank/DDBJ whole genome shotgun (WGS) entry which is preliminary data.</text>
</comment>
<evidence type="ECO:0000256" key="2">
    <source>
        <dbReference type="SAM" id="Coils"/>
    </source>
</evidence>
<keyword evidence="1" id="KW-0866">Nonsense-mediated mRNA decay</keyword>
<evidence type="ECO:0000256" key="1">
    <source>
        <dbReference type="ARBA" id="ARBA00023161"/>
    </source>
</evidence>
<dbReference type="GO" id="GO:0042162">
    <property type="term" value="F:telomeric DNA binding"/>
    <property type="evidence" value="ECO:0007669"/>
    <property type="project" value="TreeGrafter"/>
</dbReference>
<dbReference type="InterPro" id="IPR011990">
    <property type="entry name" value="TPR-like_helical_dom_sf"/>
</dbReference>
<feature type="region of interest" description="Disordered" evidence="3">
    <location>
        <begin position="809"/>
        <end position="849"/>
    </location>
</feature>
<dbReference type="OrthoDB" id="5920073at2759"/>
<feature type="compositionally biased region" description="Low complexity" evidence="3">
    <location>
        <begin position="1153"/>
        <end position="1162"/>
    </location>
</feature>
<dbReference type="STRING" id="418985.A0A1V9Y0N8"/>
<feature type="compositionally biased region" description="Basic and acidic residues" evidence="3">
    <location>
        <begin position="837"/>
        <end position="848"/>
    </location>
</feature>
<dbReference type="Gene3D" id="1.25.40.10">
    <property type="entry name" value="Tetratricopeptide repeat domain"/>
    <property type="match status" value="1"/>
</dbReference>
<dbReference type="Pfam" id="PF10374">
    <property type="entry name" value="EST1"/>
    <property type="match status" value="1"/>
</dbReference>
<organism evidence="6 7">
    <name type="scientific">Tropilaelaps mercedesae</name>
    <dbReference type="NCBI Taxonomy" id="418985"/>
    <lineage>
        <taxon>Eukaryota</taxon>
        <taxon>Metazoa</taxon>
        <taxon>Ecdysozoa</taxon>
        <taxon>Arthropoda</taxon>
        <taxon>Chelicerata</taxon>
        <taxon>Arachnida</taxon>
        <taxon>Acari</taxon>
        <taxon>Parasitiformes</taxon>
        <taxon>Mesostigmata</taxon>
        <taxon>Gamasina</taxon>
        <taxon>Dermanyssoidea</taxon>
        <taxon>Laelapidae</taxon>
        <taxon>Tropilaelaps</taxon>
    </lineage>
</organism>
<feature type="compositionally biased region" description="Basic and acidic residues" evidence="3">
    <location>
        <begin position="463"/>
        <end position="473"/>
    </location>
</feature>
<dbReference type="InParanoid" id="A0A1V9Y0N8"/>
<feature type="region of interest" description="Disordered" evidence="3">
    <location>
        <begin position="392"/>
        <end position="484"/>
    </location>
</feature>
<evidence type="ECO:0000259" key="4">
    <source>
        <dbReference type="Pfam" id="PF10373"/>
    </source>
</evidence>
<feature type="compositionally biased region" description="Low complexity" evidence="3">
    <location>
        <begin position="502"/>
        <end position="518"/>
    </location>
</feature>
<feature type="compositionally biased region" description="Low complexity" evidence="3">
    <location>
        <begin position="403"/>
        <end position="412"/>
    </location>
</feature>
<feature type="compositionally biased region" description="Acidic residues" evidence="3">
    <location>
        <begin position="519"/>
        <end position="535"/>
    </location>
</feature>
<dbReference type="AlphaFoldDB" id="A0A1V9Y0N8"/>
<dbReference type="PANTHER" id="PTHR15696:SF7">
    <property type="entry name" value="NONSENSE-MEDIATED MRNA DECAY FACTOR"/>
    <property type="match status" value="1"/>
</dbReference>
<dbReference type="GO" id="GO:0005697">
    <property type="term" value="C:telomerase holoenzyme complex"/>
    <property type="evidence" value="ECO:0007669"/>
    <property type="project" value="TreeGrafter"/>
</dbReference>
<proteinExistence type="predicted"/>
<feature type="domain" description="Telomerase activating protein Est1-like N-terminal" evidence="5">
    <location>
        <begin position="61"/>
        <end position="172"/>
    </location>
</feature>
<feature type="region of interest" description="Disordered" evidence="3">
    <location>
        <begin position="499"/>
        <end position="565"/>
    </location>
</feature>
<name>A0A1V9Y0N8_9ACAR</name>
<feature type="compositionally biased region" description="Basic and acidic residues" evidence="3">
    <location>
        <begin position="547"/>
        <end position="559"/>
    </location>
</feature>
<protein>
    <submittedName>
        <fullName evidence="6">Protein SMG5-like</fullName>
    </submittedName>
</protein>
<reference evidence="6 7" key="1">
    <citation type="journal article" date="2017" name="Gigascience">
        <title>Draft genome of the honey bee ectoparasitic mite, Tropilaelaps mercedesae, is shaped by the parasitic life history.</title>
        <authorList>
            <person name="Dong X."/>
            <person name="Armstrong S.D."/>
            <person name="Xia D."/>
            <person name="Makepeace B.L."/>
            <person name="Darby A.C."/>
            <person name="Kadowaki T."/>
        </authorList>
    </citation>
    <scope>NUCLEOTIDE SEQUENCE [LARGE SCALE GENOMIC DNA]</scope>
    <source>
        <strain evidence="6">Wuxi-XJTLU</strain>
    </source>
</reference>
<accession>A0A1V9Y0N8</accession>
<dbReference type="CDD" id="cd09884">
    <property type="entry name" value="PIN_Smg5-like"/>
    <property type="match status" value="1"/>
</dbReference>
<dbReference type="SUPFAM" id="SSF48452">
    <property type="entry name" value="TPR-like"/>
    <property type="match status" value="1"/>
</dbReference>
<feature type="compositionally biased region" description="Basic residues" evidence="3">
    <location>
        <begin position="413"/>
        <end position="427"/>
    </location>
</feature>
<keyword evidence="2" id="KW-0175">Coiled coil</keyword>
<feature type="region of interest" description="Disordered" evidence="3">
    <location>
        <begin position="1148"/>
        <end position="1174"/>
    </location>
</feature>
<feature type="compositionally biased region" description="Gly residues" evidence="3">
    <location>
        <begin position="442"/>
        <end position="451"/>
    </location>
</feature>
<feature type="compositionally biased region" description="Polar residues" evidence="3">
    <location>
        <begin position="452"/>
        <end position="462"/>
    </location>
</feature>
<sequence length="1174" mass="129093">MTRSAALMEAGDVSKQHLRALSDAVRRAEASLDNIILRQHVKECAEKLIFALPLEFGTQGEDHLWKKAFYEPFARFKAKRNQMSRAQQLAIEQLLLSGLGTYQQILSRLELDFGTPLAGIVDVSLSRSNVEKTVGRRMEEFPLERRVELQEWALKCAYRCLLALGDLSRYLHDLTCQRKNGNSPHRSAAFRYYHQATLTRSSQGQPYNQLGTLTTGELAGLKEVYFYFRCLLCSEPFMGAKNNLNMSFDKNRAALAMTQGGVPSGGWESGVRTLLLLAELLWQGDVPKANMVNYVLRIFHYDQPLRCDVQFYALLVLLALDQKLTRNTAKKVGSEKSAAWVVVRDLFFALGGRICRELHHRLCLRICSKHPFNEKINNNYCHEATDDQQENNNCIIPTSRTNGSSGDSGSGSVRRHSAKPKIVRRRRAFGDGDSDEEDDNGGRGAGDGGQYENGTIEINSSNETRRVLQETEQPKMSGGTMQNINGHMEKNVQRSRYHTNLSGESSDSISSSVNWSSSSDDDSEFDDVASDDASDSDAPKKLQNGTSEKENLGNRERGGGGKMLSARLSPSYTLNKALSCKQLVKQVASEELLPAAKLFLDWLMLLSNNTCRNQTAEDDMNNKKTQVDLALPLRIVKYVADLANLLCVIKYRVMFGSDSTIEHVRSRLNDLTAQRNNLLKKHDNSSEEPTDNAKSFEALIRKELILPEDVHFPLEAAPALRTSTIYKKDDDNATAVHNKYDWVLSWGERSSLATEGQRAVYRMHLIADRAADICKRVEGATVIREQRITFEQKLQEKIAENILKEATPSVEMSLGTSGNGRQSTRGRNGRGNSVRGTRGERGAGDTEKQQVMMKSMAHAWLRHEVEGLEERLEGSAARNGALPLSDMNGICANSEGNISQRGGGGSFNTGIGGTVVGGNGSMYPMVSLSPFVVVDSSALSTRLASVRAIASQKRSILAVPTCVLSHLDEMKKDVAQARDATRWLETEMRKGSRFVQVLGPGEASKISLLKYPKRKDREAWHLFQLLECCHHLGNGGAINHGIAGKHGKQDGSHRTFRARGGIAAIQSGAVLVSLLIARAESDLPSNAATLADAIGVKLVDVDDLFGKIPSARQQLSIANKSVDIGTVSGMKSATASSVPTIFASLENGKHNASSTSNNSSTSGNETDRIKHAGG</sequence>
<dbReference type="GO" id="GO:0000184">
    <property type="term" value="P:nuclear-transcribed mRNA catabolic process, nonsense-mediated decay"/>
    <property type="evidence" value="ECO:0007669"/>
    <property type="project" value="UniProtKB-KW"/>
</dbReference>
<dbReference type="Pfam" id="PF10373">
    <property type="entry name" value="EST1_DNA_bind"/>
    <property type="match status" value="1"/>
</dbReference>
<feature type="domain" description="DNA/RNA-binding" evidence="4">
    <location>
        <begin position="189"/>
        <end position="256"/>
    </location>
</feature>
<feature type="coiled-coil region" evidence="2">
    <location>
        <begin position="661"/>
        <end position="688"/>
    </location>
</feature>
<dbReference type="EMBL" id="MNPL01001278">
    <property type="protein sequence ID" value="OQR79295.1"/>
    <property type="molecule type" value="Genomic_DNA"/>
</dbReference>
<evidence type="ECO:0000313" key="7">
    <source>
        <dbReference type="Proteomes" id="UP000192247"/>
    </source>
</evidence>
<evidence type="ECO:0000313" key="6">
    <source>
        <dbReference type="EMBL" id="OQR79295.1"/>
    </source>
</evidence>
<gene>
    <name evidence="6" type="ORF">BIW11_02576</name>
</gene>
<dbReference type="FunCoup" id="A0A1V9Y0N8">
    <property type="interactions" value="1161"/>
</dbReference>
<dbReference type="InterPro" id="IPR018834">
    <property type="entry name" value="DNA/RNA-bd_Est1-type"/>
</dbReference>
<keyword evidence="7" id="KW-1185">Reference proteome</keyword>
<dbReference type="GO" id="GO:0070034">
    <property type="term" value="F:telomerase RNA binding"/>
    <property type="evidence" value="ECO:0007669"/>
    <property type="project" value="TreeGrafter"/>
</dbReference>
<dbReference type="Gene3D" id="3.40.50.1010">
    <property type="entry name" value="5'-nuclease"/>
    <property type="match status" value="1"/>
</dbReference>
<evidence type="ECO:0000256" key="3">
    <source>
        <dbReference type="SAM" id="MobiDB-lite"/>
    </source>
</evidence>
<feature type="compositionally biased region" description="Polar residues" evidence="3">
    <location>
        <begin position="392"/>
        <end position="402"/>
    </location>
</feature>